<dbReference type="SUPFAM" id="SSF46689">
    <property type="entry name" value="Homeodomain-like"/>
    <property type="match status" value="1"/>
</dbReference>
<dbReference type="InterPro" id="IPR007889">
    <property type="entry name" value="HTH_Psq"/>
</dbReference>
<dbReference type="Pfam" id="PF04218">
    <property type="entry name" value="CENP-B_N"/>
    <property type="match status" value="1"/>
</dbReference>
<dbReference type="GO" id="GO:0003677">
    <property type="term" value="F:DNA binding"/>
    <property type="evidence" value="ECO:0007669"/>
    <property type="project" value="InterPro"/>
</dbReference>
<evidence type="ECO:0000259" key="1">
    <source>
        <dbReference type="Pfam" id="PF04218"/>
    </source>
</evidence>
<name>A0A8C4WPW4_EPTBU</name>
<dbReference type="InterPro" id="IPR009057">
    <property type="entry name" value="Homeodomain-like_sf"/>
</dbReference>
<dbReference type="AlphaFoldDB" id="A0A8C4WPW4"/>
<dbReference type="Proteomes" id="UP000694388">
    <property type="component" value="Unplaced"/>
</dbReference>
<accession>A0A8C4WPW4</accession>
<reference evidence="2" key="2">
    <citation type="submission" date="2025-09" db="UniProtKB">
        <authorList>
            <consortium name="Ensembl"/>
        </authorList>
    </citation>
    <scope>IDENTIFICATION</scope>
</reference>
<proteinExistence type="predicted"/>
<sequence length="104" mass="11569">MRRGDCSVGKKSRKFMTLAENIVIFEELRGGMSVASVGHENHVNESTARIIHSSEDKIHASVKTSTPGGAKVSQVPRRNHLIENIERLMSVFAMRAYCISFLNP</sequence>
<reference evidence="2" key="1">
    <citation type="submission" date="2025-08" db="UniProtKB">
        <authorList>
            <consortium name="Ensembl"/>
        </authorList>
    </citation>
    <scope>IDENTIFICATION</scope>
</reference>
<dbReference type="Ensembl" id="ENSEBUT00000008611.1">
    <property type="protein sequence ID" value="ENSEBUP00000008118.1"/>
    <property type="gene ID" value="ENSEBUG00000005275.1"/>
</dbReference>
<organism evidence="2 3">
    <name type="scientific">Eptatretus burgeri</name>
    <name type="common">Inshore hagfish</name>
    <dbReference type="NCBI Taxonomy" id="7764"/>
    <lineage>
        <taxon>Eukaryota</taxon>
        <taxon>Metazoa</taxon>
        <taxon>Chordata</taxon>
        <taxon>Craniata</taxon>
        <taxon>Vertebrata</taxon>
        <taxon>Cyclostomata</taxon>
        <taxon>Myxini</taxon>
        <taxon>Myxiniformes</taxon>
        <taxon>Myxinidae</taxon>
        <taxon>Eptatretinae</taxon>
        <taxon>Eptatretus</taxon>
    </lineage>
</organism>
<evidence type="ECO:0000313" key="3">
    <source>
        <dbReference type="Proteomes" id="UP000694388"/>
    </source>
</evidence>
<protein>
    <recommendedName>
        <fullName evidence="1">HTH psq-type domain-containing protein</fullName>
    </recommendedName>
</protein>
<feature type="domain" description="HTH psq-type" evidence="1">
    <location>
        <begin position="10"/>
        <end position="60"/>
    </location>
</feature>
<keyword evidence="3" id="KW-1185">Reference proteome</keyword>
<evidence type="ECO:0000313" key="2">
    <source>
        <dbReference type="Ensembl" id="ENSEBUP00000008118.1"/>
    </source>
</evidence>